<name>A0ABP3QH61_9ACTN</name>
<evidence type="ECO:0000256" key="2">
    <source>
        <dbReference type="ARBA" id="ARBA00023125"/>
    </source>
</evidence>
<dbReference type="Pfam" id="PF00196">
    <property type="entry name" value="GerE"/>
    <property type="match status" value="1"/>
</dbReference>
<accession>A0ABP3QH61</accession>
<keyword evidence="2" id="KW-0238">DNA-binding</keyword>
<keyword evidence="1" id="KW-0805">Transcription regulation</keyword>
<gene>
    <name evidence="5" type="ORF">GCM10010394_15600</name>
</gene>
<dbReference type="InterPro" id="IPR016032">
    <property type="entry name" value="Sig_transdc_resp-reg_C-effctor"/>
</dbReference>
<dbReference type="Gene3D" id="3.40.50.2300">
    <property type="match status" value="1"/>
</dbReference>
<keyword evidence="3" id="KW-0804">Transcription</keyword>
<reference evidence="6" key="1">
    <citation type="journal article" date="2019" name="Int. J. Syst. Evol. Microbiol.">
        <title>The Global Catalogue of Microorganisms (GCM) 10K type strain sequencing project: providing services to taxonomists for standard genome sequencing and annotation.</title>
        <authorList>
            <consortium name="The Broad Institute Genomics Platform"/>
            <consortium name="The Broad Institute Genome Sequencing Center for Infectious Disease"/>
            <person name="Wu L."/>
            <person name="Ma J."/>
        </authorList>
    </citation>
    <scope>NUCLEOTIDE SEQUENCE [LARGE SCALE GENOMIC DNA]</scope>
    <source>
        <strain evidence="6">JCM 5067</strain>
    </source>
</reference>
<evidence type="ECO:0000313" key="6">
    <source>
        <dbReference type="Proteomes" id="UP001500668"/>
    </source>
</evidence>
<dbReference type="InterPro" id="IPR000792">
    <property type="entry name" value="Tscrpt_reg_LuxR_C"/>
</dbReference>
<evidence type="ECO:0000256" key="3">
    <source>
        <dbReference type="ARBA" id="ARBA00023163"/>
    </source>
</evidence>
<dbReference type="Proteomes" id="UP001500668">
    <property type="component" value="Unassembled WGS sequence"/>
</dbReference>
<evidence type="ECO:0000313" key="5">
    <source>
        <dbReference type="EMBL" id="GAA0587394.1"/>
    </source>
</evidence>
<protein>
    <recommendedName>
        <fullName evidence="4">HTH luxR-type domain-containing protein</fullName>
    </recommendedName>
</protein>
<dbReference type="PANTHER" id="PTHR44688">
    <property type="entry name" value="DNA-BINDING TRANSCRIPTIONAL ACTIVATOR DEVR_DOSR"/>
    <property type="match status" value="1"/>
</dbReference>
<sequence length="254" mass="27273">MVVATLVHDGGARQELEAALAQAALVRETLHCADRREVREVLGAGRVDVFVVAKPDYDAHADLLDDFRFPLPSMLVLLSHADPDEAMLSGPPAPDGFLLRGALTAADVDSALRRMAAGEVPMPAPLARALMDRASTTRRPHGRRDIAVTARETEALLLLAEGLSNKQMARRLEITSHGVKRLVASLLLKLGAPNRTAAVVLAIHAGLIRTTLPDQGTADRRPVRVQLAGGRADVRLPVPAARFVSREAEQERAS</sequence>
<organism evidence="5 6">
    <name type="scientific">Streptomyces crystallinus</name>
    <dbReference type="NCBI Taxonomy" id="68191"/>
    <lineage>
        <taxon>Bacteria</taxon>
        <taxon>Bacillati</taxon>
        <taxon>Actinomycetota</taxon>
        <taxon>Actinomycetes</taxon>
        <taxon>Kitasatosporales</taxon>
        <taxon>Streptomycetaceae</taxon>
        <taxon>Streptomyces</taxon>
    </lineage>
</organism>
<dbReference type="PANTHER" id="PTHR44688:SF16">
    <property type="entry name" value="DNA-BINDING TRANSCRIPTIONAL ACTIVATOR DEVR_DOSR"/>
    <property type="match status" value="1"/>
</dbReference>
<comment type="caution">
    <text evidence="5">The sequence shown here is derived from an EMBL/GenBank/DDBJ whole genome shotgun (WGS) entry which is preliminary data.</text>
</comment>
<keyword evidence="6" id="KW-1185">Reference proteome</keyword>
<evidence type="ECO:0000259" key="4">
    <source>
        <dbReference type="PROSITE" id="PS50043"/>
    </source>
</evidence>
<dbReference type="SMART" id="SM00421">
    <property type="entry name" value="HTH_LUXR"/>
    <property type="match status" value="1"/>
</dbReference>
<dbReference type="RefSeq" id="WP_344071567.1">
    <property type="nucleotide sequence ID" value="NZ_BAAACA010000009.1"/>
</dbReference>
<proteinExistence type="predicted"/>
<dbReference type="PROSITE" id="PS50043">
    <property type="entry name" value="HTH_LUXR_2"/>
    <property type="match status" value="1"/>
</dbReference>
<dbReference type="SUPFAM" id="SSF46894">
    <property type="entry name" value="C-terminal effector domain of the bipartite response regulators"/>
    <property type="match status" value="1"/>
</dbReference>
<dbReference type="EMBL" id="BAAACA010000009">
    <property type="protein sequence ID" value="GAA0587394.1"/>
    <property type="molecule type" value="Genomic_DNA"/>
</dbReference>
<evidence type="ECO:0000256" key="1">
    <source>
        <dbReference type="ARBA" id="ARBA00023015"/>
    </source>
</evidence>
<feature type="domain" description="HTH luxR-type" evidence="4">
    <location>
        <begin position="141"/>
        <end position="206"/>
    </location>
</feature>